<comment type="catalytic activity">
    <reaction evidence="1">
        <text>Thiol-dependent hydrolysis of ester, thioester, amide, peptide and isopeptide bonds formed by the C-terminal Gly of ubiquitin (a 76-residue protein attached to proteins as an intracellular targeting signal).</text>
        <dbReference type="EC" id="3.4.19.12"/>
    </reaction>
</comment>
<feature type="domain" description="OTU" evidence="8">
    <location>
        <begin position="28"/>
        <end position="155"/>
    </location>
</feature>
<keyword evidence="4" id="KW-0645">Protease</keyword>
<evidence type="ECO:0000256" key="6">
    <source>
        <dbReference type="ARBA" id="ARBA00022801"/>
    </source>
</evidence>
<reference evidence="9 10" key="1">
    <citation type="journal article" date="2022" name="bioRxiv">
        <title>Genomics of Preaxostyla Flagellates Illuminates Evolutionary Transitions and the Path Towards Mitochondrial Loss.</title>
        <authorList>
            <person name="Novak L.V.F."/>
            <person name="Treitli S.C."/>
            <person name="Pyrih J."/>
            <person name="Halakuc P."/>
            <person name="Pipaliya S.V."/>
            <person name="Vacek V."/>
            <person name="Brzon O."/>
            <person name="Soukal P."/>
            <person name="Eme L."/>
            <person name="Dacks J.B."/>
            <person name="Karnkowska A."/>
            <person name="Elias M."/>
            <person name="Hampl V."/>
        </authorList>
    </citation>
    <scope>NUCLEOTIDE SEQUENCE [LARGE SCALE GENOMIC DNA]</scope>
    <source>
        <strain evidence="9">NAU3</strain>
        <tissue evidence="9">Gut</tissue>
    </source>
</reference>
<evidence type="ECO:0000256" key="5">
    <source>
        <dbReference type="ARBA" id="ARBA00022786"/>
    </source>
</evidence>
<sequence>MDIQSVDINAELMAHIGQFEHRLAAEGYQIIPVAGDGNCFYRSISVNIFRHENAYENLRKLVVDFLLLKADYYAEFIPSTQSMLQYIEDQRNNGRFGTNIEIHAMSWLIDRPIRVLSDDPAVAPLVIRADPTSTTQTECLITHQFQSHFNAAKRLGAPIQNGIGKQAIARFNTSGDALVLVDHLLTSKPPLQPLHHQKPAGHSSTCGCLLCLSGGPTISTAGTQMIQDNERALTTRLRQAYTQALQNEETRRQMESMEEVVRQADLSQQTTLQSASNDDEAAELALAAETSLREMQEQERRAIEESQRAAQLLEEEEYQKALQESMQAYHYNTFSQQPTQAHQSGPQQLDLGFVSRLLQEENDINSAIAMSYQTNQYSSPKH</sequence>
<gene>
    <name evidence="9" type="ORF">BLNAU_8779</name>
</gene>
<keyword evidence="10" id="KW-1185">Reference proteome</keyword>
<feature type="coiled-coil region" evidence="7">
    <location>
        <begin position="247"/>
        <end position="316"/>
    </location>
</feature>
<evidence type="ECO:0000256" key="4">
    <source>
        <dbReference type="ARBA" id="ARBA00022670"/>
    </source>
</evidence>
<dbReference type="InterPro" id="IPR050704">
    <property type="entry name" value="Peptidase_C85-like"/>
</dbReference>
<dbReference type="EMBL" id="JARBJD010000058">
    <property type="protein sequence ID" value="KAK2956215.1"/>
    <property type="molecule type" value="Genomic_DNA"/>
</dbReference>
<dbReference type="CDD" id="cd22744">
    <property type="entry name" value="OTU"/>
    <property type="match status" value="1"/>
</dbReference>
<dbReference type="SMART" id="SM00726">
    <property type="entry name" value="UIM"/>
    <property type="match status" value="3"/>
</dbReference>
<dbReference type="Proteomes" id="UP001281761">
    <property type="component" value="Unassembled WGS sequence"/>
</dbReference>
<organism evidence="9 10">
    <name type="scientific">Blattamonas nauphoetae</name>
    <dbReference type="NCBI Taxonomy" id="2049346"/>
    <lineage>
        <taxon>Eukaryota</taxon>
        <taxon>Metamonada</taxon>
        <taxon>Preaxostyla</taxon>
        <taxon>Oxymonadida</taxon>
        <taxon>Blattamonas</taxon>
    </lineage>
</organism>
<evidence type="ECO:0000259" key="8">
    <source>
        <dbReference type="PROSITE" id="PS50802"/>
    </source>
</evidence>
<dbReference type="Gene3D" id="3.90.70.80">
    <property type="match status" value="1"/>
</dbReference>
<accession>A0ABQ9XXL0</accession>
<dbReference type="SUPFAM" id="SSF54001">
    <property type="entry name" value="Cysteine proteinases"/>
    <property type="match status" value="1"/>
</dbReference>
<protein>
    <recommendedName>
        <fullName evidence="3">ubiquitinyl hydrolase 1</fullName>
        <ecNumber evidence="3">3.4.19.12</ecNumber>
    </recommendedName>
</protein>
<proteinExistence type="inferred from homology"/>
<evidence type="ECO:0000313" key="10">
    <source>
        <dbReference type="Proteomes" id="UP001281761"/>
    </source>
</evidence>
<dbReference type="InterPro" id="IPR003323">
    <property type="entry name" value="OTU_dom"/>
</dbReference>
<keyword evidence="5" id="KW-0833">Ubl conjugation pathway</keyword>
<evidence type="ECO:0000256" key="1">
    <source>
        <dbReference type="ARBA" id="ARBA00000707"/>
    </source>
</evidence>
<evidence type="ECO:0000256" key="3">
    <source>
        <dbReference type="ARBA" id="ARBA00012759"/>
    </source>
</evidence>
<keyword evidence="7" id="KW-0175">Coiled coil</keyword>
<evidence type="ECO:0000256" key="2">
    <source>
        <dbReference type="ARBA" id="ARBA00010407"/>
    </source>
</evidence>
<dbReference type="EC" id="3.4.19.12" evidence="3"/>
<name>A0ABQ9XXL0_9EUKA</name>
<comment type="similarity">
    <text evidence="2">Belongs to the peptidase C85 family.</text>
</comment>
<evidence type="ECO:0000256" key="7">
    <source>
        <dbReference type="SAM" id="Coils"/>
    </source>
</evidence>
<dbReference type="InterPro" id="IPR003903">
    <property type="entry name" value="UIM_dom"/>
</dbReference>
<dbReference type="PANTHER" id="PTHR12419:SF4">
    <property type="entry name" value="OTU DOMAIN-CONTAINING PROTEIN 5"/>
    <property type="match status" value="1"/>
</dbReference>
<keyword evidence="6" id="KW-0378">Hydrolase</keyword>
<comment type="caution">
    <text evidence="9">The sequence shown here is derived from an EMBL/GenBank/DDBJ whole genome shotgun (WGS) entry which is preliminary data.</text>
</comment>
<dbReference type="InterPro" id="IPR038765">
    <property type="entry name" value="Papain-like_cys_pep_sf"/>
</dbReference>
<evidence type="ECO:0000313" key="9">
    <source>
        <dbReference type="EMBL" id="KAK2956215.1"/>
    </source>
</evidence>
<dbReference type="PROSITE" id="PS50802">
    <property type="entry name" value="OTU"/>
    <property type="match status" value="1"/>
</dbReference>
<dbReference type="Pfam" id="PF02338">
    <property type="entry name" value="OTU"/>
    <property type="match status" value="1"/>
</dbReference>
<dbReference type="PANTHER" id="PTHR12419">
    <property type="entry name" value="OTU DOMAIN CONTAINING PROTEIN"/>
    <property type="match status" value="1"/>
</dbReference>